<accession>A0A3N4ISZ7</accession>
<evidence type="ECO:0000313" key="5">
    <source>
        <dbReference type="Proteomes" id="UP000275078"/>
    </source>
</evidence>
<dbReference type="OrthoDB" id="6133115at2759"/>
<feature type="transmembrane region" description="Helical" evidence="3">
    <location>
        <begin position="248"/>
        <end position="266"/>
    </location>
</feature>
<keyword evidence="3" id="KW-1133">Transmembrane helix</keyword>
<evidence type="ECO:0000256" key="2">
    <source>
        <dbReference type="SAM" id="MobiDB-lite"/>
    </source>
</evidence>
<feature type="coiled-coil region" evidence="1">
    <location>
        <begin position="351"/>
        <end position="486"/>
    </location>
</feature>
<feature type="compositionally biased region" description="Basic and acidic residues" evidence="2">
    <location>
        <begin position="163"/>
        <end position="183"/>
    </location>
</feature>
<name>A0A3N4ISZ7_ASCIM</name>
<organism evidence="4 5">
    <name type="scientific">Ascobolus immersus RN42</name>
    <dbReference type="NCBI Taxonomy" id="1160509"/>
    <lineage>
        <taxon>Eukaryota</taxon>
        <taxon>Fungi</taxon>
        <taxon>Dikarya</taxon>
        <taxon>Ascomycota</taxon>
        <taxon>Pezizomycotina</taxon>
        <taxon>Pezizomycetes</taxon>
        <taxon>Pezizales</taxon>
        <taxon>Ascobolaceae</taxon>
        <taxon>Ascobolus</taxon>
    </lineage>
</organism>
<keyword evidence="1" id="KW-0175">Coiled coil</keyword>
<keyword evidence="3" id="KW-0472">Membrane</keyword>
<keyword evidence="5" id="KW-1185">Reference proteome</keyword>
<evidence type="ECO:0000313" key="4">
    <source>
        <dbReference type="EMBL" id="RPA87371.1"/>
    </source>
</evidence>
<evidence type="ECO:0000256" key="3">
    <source>
        <dbReference type="SAM" id="Phobius"/>
    </source>
</evidence>
<protein>
    <submittedName>
        <fullName evidence="4">Uncharacterized protein</fullName>
    </submittedName>
</protein>
<dbReference type="Proteomes" id="UP000275078">
    <property type="component" value="Unassembled WGS sequence"/>
</dbReference>
<feature type="transmembrane region" description="Helical" evidence="3">
    <location>
        <begin position="301"/>
        <end position="323"/>
    </location>
</feature>
<sequence>MERFYHDGSESEISLNSAPRGEILTEREMYPEDVPAYRYRFTEELREREMGRDRPNILLSELESRATAPDRECYTENAWGSGSSLPMVDDHDNTLLDDTLLDDVILDDVESRRSVRGRFKEEPLRSELSRPMFEGRPDMLPGNVESRTTTRKKRAAEPLGAARGDRAAHEDFEGKPDRPPRRSTMEFATKVRPASKGSLRYYIGHTITSTLMLLLLSCLGTLATAYAITKNESHEKTPAIDSNFWSTVSQMLGGLAGLYTICIPMVQTGSIEVFWQEWFFTLLSMSLATGVSASASYPYSALASMVLSQLSGLAQLIATYLLIYTAGERIIQQADTIKVEESKVVSGKQELSKLESGVADLEDKLKENDRVLRDLEARKEEEERRMKEEALEIVQRETENLKAHIRKLEAAALDELEVRASLKEALEKREKELNEKDESLRILEASNKEAERRASREGIEAAEREINTLKTRIVELETTLSSLNELEIQASLQKVLETLERFRDIK</sequence>
<reference evidence="4 5" key="1">
    <citation type="journal article" date="2018" name="Nat. Ecol. Evol.">
        <title>Pezizomycetes genomes reveal the molecular basis of ectomycorrhizal truffle lifestyle.</title>
        <authorList>
            <person name="Murat C."/>
            <person name="Payen T."/>
            <person name="Noel B."/>
            <person name="Kuo A."/>
            <person name="Morin E."/>
            <person name="Chen J."/>
            <person name="Kohler A."/>
            <person name="Krizsan K."/>
            <person name="Balestrini R."/>
            <person name="Da Silva C."/>
            <person name="Montanini B."/>
            <person name="Hainaut M."/>
            <person name="Levati E."/>
            <person name="Barry K.W."/>
            <person name="Belfiori B."/>
            <person name="Cichocki N."/>
            <person name="Clum A."/>
            <person name="Dockter R.B."/>
            <person name="Fauchery L."/>
            <person name="Guy J."/>
            <person name="Iotti M."/>
            <person name="Le Tacon F."/>
            <person name="Lindquist E.A."/>
            <person name="Lipzen A."/>
            <person name="Malagnac F."/>
            <person name="Mello A."/>
            <person name="Molinier V."/>
            <person name="Miyauchi S."/>
            <person name="Poulain J."/>
            <person name="Riccioni C."/>
            <person name="Rubini A."/>
            <person name="Sitrit Y."/>
            <person name="Splivallo R."/>
            <person name="Traeger S."/>
            <person name="Wang M."/>
            <person name="Zifcakova L."/>
            <person name="Wipf D."/>
            <person name="Zambonelli A."/>
            <person name="Paolocci F."/>
            <person name="Nowrousian M."/>
            <person name="Ottonello S."/>
            <person name="Baldrian P."/>
            <person name="Spatafora J.W."/>
            <person name="Henrissat B."/>
            <person name="Nagy L.G."/>
            <person name="Aury J.M."/>
            <person name="Wincker P."/>
            <person name="Grigoriev I.V."/>
            <person name="Bonfante P."/>
            <person name="Martin F.M."/>
        </authorList>
    </citation>
    <scope>NUCLEOTIDE SEQUENCE [LARGE SCALE GENOMIC DNA]</scope>
    <source>
        <strain evidence="4 5">RN42</strain>
    </source>
</reference>
<evidence type="ECO:0000256" key="1">
    <source>
        <dbReference type="SAM" id="Coils"/>
    </source>
</evidence>
<proteinExistence type="predicted"/>
<keyword evidence="3" id="KW-0812">Transmembrane</keyword>
<dbReference type="EMBL" id="ML119647">
    <property type="protein sequence ID" value="RPA87371.1"/>
    <property type="molecule type" value="Genomic_DNA"/>
</dbReference>
<feature type="region of interest" description="Disordered" evidence="2">
    <location>
        <begin position="121"/>
        <end position="183"/>
    </location>
</feature>
<dbReference type="AlphaFoldDB" id="A0A3N4ISZ7"/>
<feature type="transmembrane region" description="Helical" evidence="3">
    <location>
        <begin position="202"/>
        <end position="228"/>
    </location>
</feature>
<feature type="transmembrane region" description="Helical" evidence="3">
    <location>
        <begin position="278"/>
        <end position="295"/>
    </location>
</feature>
<gene>
    <name evidence="4" type="ORF">BJ508DRAFT_301469</name>
</gene>
<feature type="region of interest" description="Disordered" evidence="2">
    <location>
        <begin position="1"/>
        <end position="27"/>
    </location>
</feature>
<feature type="compositionally biased region" description="Basic and acidic residues" evidence="2">
    <location>
        <begin position="121"/>
        <end position="137"/>
    </location>
</feature>